<accession>A0A937XKA8</accession>
<organism evidence="3 4">
    <name type="scientific">candidate division WOR-3 bacterium</name>
    <dbReference type="NCBI Taxonomy" id="2052148"/>
    <lineage>
        <taxon>Bacteria</taxon>
        <taxon>Bacteria division WOR-3</taxon>
    </lineage>
</organism>
<gene>
    <name evidence="3" type="ORF">FJY68_13750</name>
</gene>
<evidence type="ECO:0000259" key="2">
    <source>
        <dbReference type="Pfam" id="PF13400"/>
    </source>
</evidence>
<keyword evidence="1" id="KW-1133">Transmembrane helix</keyword>
<evidence type="ECO:0000256" key="1">
    <source>
        <dbReference type="SAM" id="Phobius"/>
    </source>
</evidence>
<feature type="transmembrane region" description="Helical" evidence="1">
    <location>
        <begin position="18"/>
        <end position="36"/>
    </location>
</feature>
<evidence type="ECO:0000313" key="3">
    <source>
        <dbReference type="EMBL" id="MBM3332889.1"/>
    </source>
</evidence>
<comment type="caution">
    <text evidence="3">The sequence shown here is derived from an EMBL/GenBank/DDBJ whole genome shotgun (WGS) entry which is preliminary data.</text>
</comment>
<dbReference type="Pfam" id="PF13400">
    <property type="entry name" value="Tad"/>
    <property type="match status" value="1"/>
</dbReference>
<dbReference type="InterPro" id="IPR028087">
    <property type="entry name" value="Tad_N"/>
</dbReference>
<name>A0A937XKA8_UNCW3</name>
<protein>
    <recommendedName>
        <fullName evidence="2">Putative Flp pilus-assembly TadG-like N-terminal domain-containing protein</fullName>
    </recommendedName>
</protein>
<dbReference type="Proteomes" id="UP000779900">
    <property type="component" value="Unassembled WGS sequence"/>
</dbReference>
<proteinExistence type="predicted"/>
<keyword evidence="1" id="KW-0472">Membrane</keyword>
<keyword evidence="1" id="KW-0812">Transmembrane</keyword>
<evidence type="ECO:0000313" key="4">
    <source>
        <dbReference type="Proteomes" id="UP000779900"/>
    </source>
</evidence>
<dbReference type="EMBL" id="VGIR01000162">
    <property type="protein sequence ID" value="MBM3332889.1"/>
    <property type="molecule type" value="Genomic_DNA"/>
</dbReference>
<reference evidence="3" key="1">
    <citation type="submission" date="2019-03" db="EMBL/GenBank/DDBJ databases">
        <title>Lake Tanganyika Metagenome-Assembled Genomes (MAGs).</title>
        <authorList>
            <person name="Tran P."/>
        </authorList>
    </citation>
    <scope>NUCLEOTIDE SEQUENCE</scope>
    <source>
        <strain evidence="3">K_DeepCast_150m_m2_040</strain>
    </source>
</reference>
<sequence>MRRETFTSRIFRDEKGQVLLFSIVLALAIIAFLLVVPNATRVTTQKVRAQTAADVGSFTGSIWLSRSLNLNANMNIGIRSIHMWMVVLTMGEALAQALYKDTSHASVREMGEGLTLALLGTSDPVTAHSVEYPGAIQQLDAAALWLRSLQDDISASFSDLAAALGSEEASRTVGSYPATQTAGGRVLVRTNDTIPLLAEDDSGDALIFADLAQLGSSLEHIPTGDSNITDAHGLIIVSPTTWDVWAYYTDSSRWYRVRQVLKRMYQKTIIQVFYNTVTGVYDTAAEYRQKPGKWMNAYLQGDSWGHWVVSCNESVPHTPFIWPNGVGNEPYKNSPPWIFISGHPSDNRYKRDTVWQADLHIPKNDTLGQWIYTYPDSGNLLDSSFIWIRDSGDVVDTSTIRITGVYVGAESTIGHKGGKVRPRRVNPDREFHTVAYAWRQEGSTAPYGMGAKIGGKLFPRSKVAPASPLFTVGQSQPYLGRTNPAAYDYFFTPAWDARLVAMDSAGVHVILGDTAYPGRSRSSFNNLDELRRHVLLP</sequence>
<feature type="domain" description="Putative Flp pilus-assembly TadG-like N-terminal" evidence="2">
    <location>
        <begin position="16"/>
        <end position="55"/>
    </location>
</feature>
<dbReference type="AlphaFoldDB" id="A0A937XKA8"/>